<dbReference type="GO" id="GO:0016616">
    <property type="term" value="F:oxidoreductase activity, acting on the CH-OH group of donors, NAD or NADP as acceptor"/>
    <property type="evidence" value="ECO:0007669"/>
    <property type="project" value="TreeGrafter"/>
</dbReference>
<proteinExistence type="inferred from homology"/>
<gene>
    <name evidence="3" type="ORF">F6B43_18985</name>
</gene>
<evidence type="ECO:0000313" key="4">
    <source>
        <dbReference type="Proteomes" id="UP000325827"/>
    </source>
</evidence>
<dbReference type="FunFam" id="3.40.50.720:FF:000084">
    <property type="entry name" value="Short-chain dehydrogenase reductase"/>
    <property type="match status" value="1"/>
</dbReference>
<keyword evidence="4" id="KW-1185">Reference proteome</keyword>
<dbReference type="SUPFAM" id="SSF51735">
    <property type="entry name" value="NAD(P)-binding Rossmann-fold domains"/>
    <property type="match status" value="1"/>
</dbReference>
<reference evidence="4" key="1">
    <citation type="submission" date="2019-09" db="EMBL/GenBank/DDBJ databases">
        <title>Mumia zhuanghuii sp. nov. isolated from the intestinal contents of plateau pika (Ochotona curzoniae) in the Qinghai-Tibet plateau of China.</title>
        <authorList>
            <person name="Tian Z."/>
        </authorList>
    </citation>
    <scope>NUCLEOTIDE SEQUENCE [LARGE SCALE GENOMIC DNA]</scope>
    <source>
        <strain evidence="4">JCM 30598</strain>
    </source>
</reference>
<dbReference type="InterPro" id="IPR020904">
    <property type="entry name" value="Sc_DH/Rdtase_CS"/>
</dbReference>
<dbReference type="EMBL" id="VYSA01000007">
    <property type="protein sequence ID" value="KAA9104762.1"/>
    <property type="molecule type" value="Genomic_DNA"/>
</dbReference>
<dbReference type="RefSeq" id="WP_150450604.1">
    <property type="nucleotide sequence ID" value="NZ_VYSA01000007.1"/>
</dbReference>
<dbReference type="PRINTS" id="PR00081">
    <property type="entry name" value="GDHRDH"/>
</dbReference>
<dbReference type="AlphaFoldDB" id="A0A5J5J088"/>
<evidence type="ECO:0000313" key="3">
    <source>
        <dbReference type="EMBL" id="KAA9104762.1"/>
    </source>
</evidence>
<dbReference type="InterPro" id="IPR002347">
    <property type="entry name" value="SDR_fam"/>
</dbReference>
<dbReference type="GO" id="GO:0048038">
    <property type="term" value="F:quinone binding"/>
    <property type="evidence" value="ECO:0007669"/>
    <property type="project" value="TreeGrafter"/>
</dbReference>
<protein>
    <submittedName>
        <fullName evidence="3">SDR family oxidoreductase</fullName>
    </submittedName>
</protein>
<dbReference type="PANTHER" id="PTHR42760:SF121">
    <property type="entry name" value="3-OXOACYL-(ACYL-CARRIER-PROTEIN) REDUCTASE"/>
    <property type="match status" value="1"/>
</dbReference>
<dbReference type="Pfam" id="PF13561">
    <property type="entry name" value="adh_short_C2"/>
    <property type="match status" value="1"/>
</dbReference>
<sequence length="252" mass="26243">MSTTSSLTRVALVTGAGQGIGRGIALRLATDGFDVAVNDIARSADKAEAVRDEIRATGRRAIAVVADVSDTDEVAAMVATTVTELGRLDVAVANAGIAQAQLLLDTTVQEWDRMFAINVRGVFLTWQAAARQFIAQGRGGKLVAAGSNASHRAAGFLPAYSAAKFAVRGLTQAAAMQWAEHGITANSYAPGVVNTPLWAGDPEGFAREAAKIPLGRVQEPADVAALVSYFASPDSDYMTGQTVIMDGGLTYN</sequence>
<dbReference type="PANTHER" id="PTHR42760">
    <property type="entry name" value="SHORT-CHAIN DEHYDROGENASES/REDUCTASES FAMILY MEMBER"/>
    <property type="match status" value="1"/>
</dbReference>
<keyword evidence="2" id="KW-0560">Oxidoreductase</keyword>
<dbReference type="Proteomes" id="UP000325827">
    <property type="component" value="Unassembled WGS sequence"/>
</dbReference>
<dbReference type="PRINTS" id="PR00080">
    <property type="entry name" value="SDRFAMILY"/>
</dbReference>
<organism evidence="3 4">
    <name type="scientific">Microbacterium rhizomatis</name>
    <dbReference type="NCBI Taxonomy" id="1631477"/>
    <lineage>
        <taxon>Bacteria</taxon>
        <taxon>Bacillati</taxon>
        <taxon>Actinomycetota</taxon>
        <taxon>Actinomycetes</taxon>
        <taxon>Micrococcales</taxon>
        <taxon>Microbacteriaceae</taxon>
        <taxon>Microbacterium</taxon>
    </lineage>
</organism>
<comment type="similarity">
    <text evidence="1">Belongs to the short-chain dehydrogenases/reductases (SDR) family.</text>
</comment>
<dbReference type="GO" id="GO:0006633">
    <property type="term" value="P:fatty acid biosynthetic process"/>
    <property type="evidence" value="ECO:0007669"/>
    <property type="project" value="TreeGrafter"/>
</dbReference>
<dbReference type="OrthoDB" id="4481821at2"/>
<dbReference type="PROSITE" id="PS00061">
    <property type="entry name" value="ADH_SHORT"/>
    <property type="match status" value="1"/>
</dbReference>
<name>A0A5J5J088_9MICO</name>
<comment type="caution">
    <text evidence="3">The sequence shown here is derived from an EMBL/GenBank/DDBJ whole genome shotgun (WGS) entry which is preliminary data.</text>
</comment>
<evidence type="ECO:0000256" key="2">
    <source>
        <dbReference type="ARBA" id="ARBA00023002"/>
    </source>
</evidence>
<evidence type="ECO:0000256" key="1">
    <source>
        <dbReference type="ARBA" id="ARBA00006484"/>
    </source>
</evidence>
<dbReference type="InterPro" id="IPR036291">
    <property type="entry name" value="NAD(P)-bd_dom_sf"/>
</dbReference>
<dbReference type="Gene3D" id="3.40.50.720">
    <property type="entry name" value="NAD(P)-binding Rossmann-like Domain"/>
    <property type="match status" value="1"/>
</dbReference>
<accession>A0A5J5J088</accession>